<sequence>MAKSEAEPIALISVIITCYNHGKFLAKAIESVLSQSYAHHEIIVVDDGSTDDTKLVCQRYKNTRYVFQENAGLSSARNTGIKNSNGSLLVFLDADDWLLQDALQINYNYLKLNTGAAFSSGGHELYYEPDDKSWPMQEVVKNQHYIKLLEKNYIGMHATVMYRRWVFDTFNFNTSLTLCEDYELYLRIARQYPVHHHTNLLAVYRLHQSNASAEYGKMLSSVLGVLTSQKKNLASLEEKDSFQKGMENWQNFYSQKIYDSLIEKLYQGNDSLPKEDLRLLKKHNRSLFDKLTIQPLYIAKNGSSLNYKLKRLNQKLHTLISMKTPFSFNRTPNSSILGQTEPISKQFGYDRGGPIDRYYIENFLEKHASKIRGHVLEIGDNDYTIRFGGENVSKSDVLHIEEGNEKATIVGDLTHAPQLTDASFDCIILTQTLQYIYDCDSAIKTCHRILKKGGFLLITVPGISQISHDQWGDNWLWSFTQASIKKMTGDLFTTDSLEVNSHGNVLLASSFLYGLGLPEVKQETLDINDEHYQLIITACAQK</sequence>
<evidence type="ECO:0000313" key="4">
    <source>
        <dbReference type="Proteomes" id="UP000248882"/>
    </source>
</evidence>
<dbReference type="EMBL" id="QKZT01000011">
    <property type="protein sequence ID" value="PZX50513.1"/>
    <property type="molecule type" value="Genomic_DNA"/>
</dbReference>
<comment type="caution">
    <text evidence="3">The sequence shown here is derived from an EMBL/GenBank/DDBJ whole genome shotgun (WGS) entry which is preliminary data.</text>
</comment>
<dbReference type="GO" id="GO:0016758">
    <property type="term" value="F:hexosyltransferase activity"/>
    <property type="evidence" value="ECO:0007669"/>
    <property type="project" value="UniProtKB-ARBA"/>
</dbReference>
<gene>
    <name evidence="3" type="ORF">LV85_02612</name>
</gene>
<dbReference type="PANTHER" id="PTHR22916">
    <property type="entry name" value="GLYCOSYLTRANSFERASE"/>
    <property type="match status" value="1"/>
</dbReference>
<dbReference type="Proteomes" id="UP000248882">
    <property type="component" value="Unassembled WGS sequence"/>
</dbReference>
<evidence type="ECO:0000313" key="3">
    <source>
        <dbReference type="EMBL" id="PZX50513.1"/>
    </source>
</evidence>
<protein>
    <submittedName>
        <fullName evidence="3">Glycosyltransferase involved in cell wall biosynthesis</fullName>
    </submittedName>
</protein>
<dbReference type="RefSeq" id="WP_111320085.1">
    <property type="nucleotide sequence ID" value="NZ_QKZT01000011.1"/>
</dbReference>
<dbReference type="SUPFAM" id="SSF53448">
    <property type="entry name" value="Nucleotide-diphospho-sugar transferases"/>
    <property type="match status" value="1"/>
</dbReference>
<evidence type="ECO:0000259" key="2">
    <source>
        <dbReference type="Pfam" id="PF08241"/>
    </source>
</evidence>
<accession>A0A2W7QPT2</accession>
<evidence type="ECO:0000259" key="1">
    <source>
        <dbReference type="Pfam" id="PF00535"/>
    </source>
</evidence>
<dbReference type="Pfam" id="PF08241">
    <property type="entry name" value="Methyltransf_11"/>
    <property type="match status" value="1"/>
</dbReference>
<dbReference type="GO" id="GO:0008757">
    <property type="term" value="F:S-adenosylmethionine-dependent methyltransferase activity"/>
    <property type="evidence" value="ECO:0007669"/>
    <property type="project" value="InterPro"/>
</dbReference>
<dbReference type="InterPro" id="IPR013216">
    <property type="entry name" value="Methyltransf_11"/>
</dbReference>
<dbReference type="AlphaFoldDB" id="A0A2W7QPT2"/>
<keyword evidence="4" id="KW-1185">Reference proteome</keyword>
<dbReference type="Pfam" id="PF00535">
    <property type="entry name" value="Glycos_transf_2"/>
    <property type="match status" value="1"/>
</dbReference>
<dbReference type="InterPro" id="IPR029063">
    <property type="entry name" value="SAM-dependent_MTases_sf"/>
</dbReference>
<keyword evidence="3" id="KW-0808">Transferase</keyword>
<dbReference type="CDD" id="cd02440">
    <property type="entry name" value="AdoMet_MTases"/>
    <property type="match status" value="1"/>
</dbReference>
<feature type="domain" description="Glycosyltransferase 2-like" evidence="1">
    <location>
        <begin position="13"/>
        <end position="160"/>
    </location>
</feature>
<dbReference type="PANTHER" id="PTHR22916:SF3">
    <property type="entry name" value="UDP-GLCNAC:BETAGAL BETA-1,3-N-ACETYLGLUCOSAMINYLTRANSFERASE-LIKE PROTEIN 1"/>
    <property type="match status" value="1"/>
</dbReference>
<dbReference type="InterPro" id="IPR001173">
    <property type="entry name" value="Glyco_trans_2-like"/>
</dbReference>
<dbReference type="Gene3D" id="3.90.550.10">
    <property type="entry name" value="Spore Coat Polysaccharide Biosynthesis Protein SpsA, Chain A"/>
    <property type="match status" value="1"/>
</dbReference>
<dbReference type="OrthoDB" id="6307329at2"/>
<organism evidence="3 4">
    <name type="scientific">Algoriphagus chordae</name>
    <dbReference type="NCBI Taxonomy" id="237019"/>
    <lineage>
        <taxon>Bacteria</taxon>
        <taxon>Pseudomonadati</taxon>
        <taxon>Bacteroidota</taxon>
        <taxon>Cytophagia</taxon>
        <taxon>Cytophagales</taxon>
        <taxon>Cyclobacteriaceae</taxon>
        <taxon>Algoriphagus</taxon>
    </lineage>
</organism>
<reference evidence="3 4" key="1">
    <citation type="submission" date="2018-06" db="EMBL/GenBank/DDBJ databases">
        <title>Genomic Encyclopedia of Archaeal and Bacterial Type Strains, Phase II (KMG-II): from individual species to whole genera.</title>
        <authorList>
            <person name="Goeker M."/>
        </authorList>
    </citation>
    <scope>NUCLEOTIDE SEQUENCE [LARGE SCALE GENOMIC DNA]</scope>
    <source>
        <strain evidence="3 4">DSM 19830</strain>
    </source>
</reference>
<dbReference type="Gene3D" id="3.40.50.150">
    <property type="entry name" value="Vaccinia Virus protein VP39"/>
    <property type="match status" value="1"/>
</dbReference>
<feature type="domain" description="Methyltransferase type 11" evidence="2">
    <location>
        <begin position="407"/>
        <end position="458"/>
    </location>
</feature>
<dbReference type="SUPFAM" id="SSF53335">
    <property type="entry name" value="S-adenosyl-L-methionine-dependent methyltransferases"/>
    <property type="match status" value="1"/>
</dbReference>
<proteinExistence type="predicted"/>
<dbReference type="InterPro" id="IPR029044">
    <property type="entry name" value="Nucleotide-diphossugar_trans"/>
</dbReference>
<name>A0A2W7QPT2_9BACT</name>